<feature type="domain" description="Thiaminase-2/PQQC" evidence="6">
    <location>
        <begin position="308"/>
        <end position="508"/>
    </location>
</feature>
<evidence type="ECO:0000256" key="4">
    <source>
        <dbReference type="ARBA" id="ARBA00022840"/>
    </source>
</evidence>
<dbReference type="SUPFAM" id="SSF48613">
    <property type="entry name" value="Heme oxygenase-like"/>
    <property type="match status" value="1"/>
</dbReference>
<dbReference type="Pfam" id="PF03070">
    <property type="entry name" value="TENA_THI-4"/>
    <property type="match status" value="1"/>
</dbReference>
<keyword evidence="4" id="KW-0067">ATP-binding</keyword>
<dbReference type="OrthoDB" id="10028886at2759"/>
<feature type="domain" description="Pyridoxamine kinase/Phosphomethylpyrimidine kinase" evidence="7">
    <location>
        <begin position="25"/>
        <end position="282"/>
    </location>
</feature>
<dbReference type="GO" id="GO:0005829">
    <property type="term" value="C:cytosol"/>
    <property type="evidence" value="ECO:0007669"/>
    <property type="project" value="TreeGrafter"/>
</dbReference>
<evidence type="ECO:0000259" key="7">
    <source>
        <dbReference type="Pfam" id="PF08543"/>
    </source>
</evidence>
<evidence type="ECO:0000256" key="2">
    <source>
        <dbReference type="ARBA" id="ARBA00022741"/>
    </source>
</evidence>
<dbReference type="CDD" id="cd19367">
    <property type="entry name" value="TenA_C_ScTHI20-like"/>
    <property type="match status" value="1"/>
</dbReference>
<gene>
    <name evidence="8" type="ORF">BCR32DRAFT_200948</name>
</gene>
<dbReference type="Gene3D" id="1.20.910.10">
    <property type="entry name" value="Heme oxygenase-like"/>
    <property type="match status" value="1"/>
</dbReference>
<dbReference type="GO" id="GO:0008972">
    <property type="term" value="F:phosphomethylpyrimidine kinase activity"/>
    <property type="evidence" value="ECO:0007669"/>
    <property type="project" value="InterPro"/>
</dbReference>
<dbReference type="PANTHER" id="PTHR20858:SF17">
    <property type="entry name" value="HYDROXYMETHYLPYRIMIDINE_PHOSPHOMETHYLPYRIMIDINE KINASE THI20-RELATED"/>
    <property type="match status" value="1"/>
</dbReference>
<sequence>MKLEVSRKENKNQLPPRSMTIAGSDSGGGAGIQADLKTFTALQVYSSSVIAALTAQNTTQVTGIHAVPAKFVEEQLVDVLEDIGTDSVKTGMLFNSDIIKTIVRVLKKYNVTKVVVDPVMVASSGARLLEDDTIEVVRNELLPIAYVITPNIPEAEVLTGLTIKTIDDMKNAAQMLYNMGVKYPLIKGGHIAFNNNNEVAKNSEEATYITDILYDGQTFYEEKMEYIHTQNTHGTGCTLSAAIAAGLAKNESVLIAYRNARNYLQNALKYSFDLGKGHGPLNHYHNSLVFPDNRSFVQVLKDYAKKEYSDYTNHEFVQKLADGTLPVESFKYFLCQDYIYLTHYARVHAICGFKLNNLQKIAEEADIISIIRKETSLHIKYCESWGISLEELERTKEASANMAYTRFCIERGLSGDILDLKVALFACLIGYGEIGVRLVNDPNTKRENNPYYKWAENYAADLYQSSVTTGIELAKECIKPGDTKRITELCEVFRQACRLEANFFEMGLKQLE</sequence>
<proteinExistence type="predicted"/>
<dbReference type="InterPro" id="IPR004305">
    <property type="entry name" value="Thiaminase-2/PQQC"/>
</dbReference>
<dbReference type="STRING" id="1754192.A0A1Y1XG28"/>
<dbReference type="Gene3D" id="3.40.1190.20">
    <property type="match status" value="1"/>
</dbReference>
<feature type="compositionally biased region" description="Basic and acidic residues" evidence="5">
    <location>
        <begin position="1"/>
        <end position="11"/>
    </location>
</feature>
<dbReference type="InterPro" id="IPR013749">
    <property type="entry name" value="PM/HMP-P_kinase-1"/>
</dbReference>
<feature type="region of interest" description="Disordered" evidence="5">
    <location>
        <begin position="1"/>
        <end position="28"/>
    </location>
</feature>
<dbReference type="NCBIfam" id="TIGR04306">
    <property type="entry name" value="salvage_TenA"/>
    <property type="match status" value="1"/>
</dbReference>
<dbReference type="NCBIfam" id="TIGR00097">
    <property type="entry name" value="HMP-P_kinase"/>
    <property type="match status" value="1"/>
</dbReference>
<comment type="caution">
    <text evidence="8">The sequence shown here is derived from an EMBL/GenBank/DDBJ whole genome shotgun (WGS) entry which is preliminary data.</text>
</comment>
<dbReference type="CDD" id="cd01169">
    <property type="entry name" value="HMPP_kinase"/>
    <property type="match status" value="1"/>
</dbReference>
<dbReference type="InterPro" id="IPR029056">
    <property type="entry name" value="Ribokinase-like"/>
</dbReference>
<dbReference type="Pfam" id="PF08543">
    <property type="entry name" value="Phos_pyr_kin"/>
    <property type="match status" value="1"/>
</dbReference>
<evidence type="ECO:0000313" key="8">
    <source>
        <dbReference type="EMBL" id="ORX84334.1"/>
    </source>
</evidence>
<dbReference type="Proteomes" id="UP000193944">
    <property type="component" value="Unassembled WGS sequence"/>
</dbReference>
<dbReference type="GO" id="GO:0050334">
    <property type="term" value="F:thiaminase activity"/>
    <property type="evidence" value="ECO:0007669"/>
    <property type="project" value="InterPro"/>
</dbReference>
<dbReference type="FunFam" id="3.40.1190.20:FF:000003">
    <property type="entry name" value="Phosphomethylpyrimidine kinase ThiD"/>
    <property type="match status" value="1"/>
</dbReference>
<evidence type="ECO:0000256" key="3">
    <source>
        <dbReference type="ARBA" id="ARBA00022777"/>
    </source>
</evidence>
<dbReference type="InterPro" id="IPR027574">
    <property type="entry name" value="Thiaminase_II"/>
</dbReference>
<dbReference type="InterPro" id="IPR004399">
    <property type="entry name" value="HMP/HMP-P_kinase_dom"/>
</dbReference>
<reference evidence="8 9" key="1">
    <citation type="submission" date="2016-08" db="EMBL/GenBank/DDBJ databases">
        <title>A Parts List for Fungal Cellulosomes Revealed by Comparative Genomics.</title>
        <authorList>
            <consortium name="DOE Joint Genome Institute"/>
            <person name="Haitjema C.H."/>
            <person name="Gilmore S.P."/>
            <person name="Henske J.K."/>
            <person name="Solomon K.V."/>
            <person name="De Groot R."/>
            <person name="Kuo A."/>
            <person name="Mondo S.J."/>
            <person name="Salamov A.A."/>
            <person name="Labutti K."/>
            <person name="Zhao Z."/>
            <person name="Chiniquy J."/>
            <person name="Barry K."/>
            <person name="Brewer H.M."/>
            <person name="Purvine S.O."/>
            <person name="Wright A.T."/>
            <person name="Boxma B."/>
            <person name="Van Alen T."/>
            <person name="Hackstein J.H."/>
            <person name="Baker S.E."/>
            <person name="Grigoriev I.V."/>
            <person name="O'Malley M.A."/>
        </authorList>
    </citation>
    <scope>NUCLEOTIDE SEQUENCE [LARGE SCALE GENOMIC DNA]</scope>
    <source>
        <strain evidence="8 9">S4</strain>
    </source>
</reference>
<dbReference type="GO" id="GO:0009228">
    <property type="term" value="P:thiamine biosynthetic process"/>
    <property type="evidence" value="ECO:0007669"/>
    <property type="project" value="InterPro"/>
</dbReference>
<keyword evidence="1" id="KW-0808">Transferase</keyword>
<keyword evidence="3" id="KW-0418">Kinase</keyword>
<dbReference type="GO" id="GO:0008902">
    <property type="term" value="F:hydroxymethylpyrimidine kinase activity"/>
    <property type="evidence" value="ECO:0007669"/>
    <property type="project" value="TreeGrafter"/>
</dbReference>
<dbReference type="AlphaFoldDB" id="A0A1Y1XG28"/>
<reference evidence="8 9" key="2">
    <citation type="submission" date="2016-08" db="EMBL/GenBank/DDBJ databases">
        <title>Pervasive Adenine N6-methylation of Active Genes in Fungi.</title>
        <authorList>
            <consortium name="DOE Joint Genome Institute"/>
            <person name="Mondo S.J."/>
            <person name="Dannebaum R.O."/>
            <person name="Kuo R.C."/>
            <person name="Labutti K."/>
            <person name="Haridas S."/>
            <person name="Kuo A."/>
            <person name="Salamov A."/>
            <person name="Ahrendt S.R."/>
            <person name="Lipzen A."/>
            <person name="Sullivan W."/>
            <person name="Andreopoulos W.B."/>
            <person name="Clum A."/>
            <person name="Lindquist E."/>
            <person name="Daum C."/>
            <person name="Ramamoorthy G.K."/>
            <person name="Gryganskyi A."/>
            <person name="Culley D."/>
            <person name="Magnuson J.K."/>
            <person name="James T.Y."/>
            <person name="O'Malley M.A."/>
            <person name="Stajich J.E."/>
            <person name="Spatafora J.W."/>
            <person name="Visel A."/>
            <person name="Grigoriev I.V."/>
        </authorList>
    </citation>
    <scope>NUCLEOTIDE SEQUENCE [LARGE SCALE GENOMIC DNA]</scope>
    <source>
        <strain evidence="8 9">S4</strain>
    </source>
</reference>
<dbReference type="PANTHER" id="PTHR20858">
    <property type="entry name" value="PHOSPHOMETHYLPYRIMIDINE KINASE"/>
    <property type="match status" value="1"/>
</dbReference>
<dbReference type="SUPFAM" id="SSF53613">
    <property type="entry name" value="Ribokinase-like"/>
    <property type="match status" value="1"/>
</dbReference>
<keyword evidence="9" id="KW-1185">Reference proteome</keyword>
<dbReference type="GO" id="GO:0005524">
    <property type="term" value="F:ATP binding"/>
    <property type="evidence" value="ECO:0007669"/>
    <property type="project" value="UniProtKB-KW"/>
</dbReference>
<dbReference type="EMBL" id="MCFG01000054">
    <property type="protein sequence ID" value="ORX84334.1"/>
    <property type="molecule type" value="Genomic_DNA"/>
</dbReference>
<evidence type="ECO:0000313" key="9">
    <source>
        <dbReference type="Proteomes" id="UP000193944"/>
    </source>
</evidence>
<evidence type="ECO:0000259" key="6">
    <source>
        <dbReference type="Pfam" id="PF03070"/>
    </source>
</evidence>
<organism evidence="8 9">
    <name type="scientific">Anaeromyces robustus</name>
    <dbReference type="NCBI Taxonomy" id="1754192"/>
    <lineage>
        <taxon>Eukaryota</taxon>
        <taxon>Fungi</taxon>
        <taxon>Fungi incertae sedis</taxon>
        <taxon>Chytridiomycota</taxon>
        <taxon>Chytridiomycota incertae sedis</taxon>
        <taxon>Neocallimastigomycetes</taxon>
        <taxon>Neocallimastigales</taxon>
        <taxon>Neocallimastigaceae</taxon>
        <taxon>Anaeromyces</taxon>
    </lineage>
</organism>
<accession>A0A1Y1XG28</accession>
<dbReference type="InterPro" id="IPR016084">
    <property type="entry name" value="Haem_Oase-like_multi-hlx"/>
</dbReference>
<evidence type="ECO:0000256" key="1">
    <source>
        <dbReference type="ARBA" id="ARBA00022679"/>
    </source>
</evidence>
<keyword evidence="2" id="KW-0547">Nucleotide-binding</keyword>
<evidence type="ECO:0000256" key="5">
    <source>
        <dbReference type="SAM" id="MobiDB-lite"/>
    </source>
</evidence>
<protein>
    <submittedName>
        <fullName evidence="8">Putative thiamin biosynthesis protein (Thi-4)</fullName>
    </submittedName>
</protein>
<name>A0A1Y1XG28_9FUNG</name>